<sequence>MVGLTSEEKATIETYNKNARAWAKGHSYDWPDELLVFRKLIPKGKILELDCANGYVGKLLTDRGYDYVGTDVVPNFVKFAVKKYPGIKFLTKSVYDLKFRDDSFDGFWATAILLHISKDNIDIAMQEIRRVVKDRGVGFITLKEGRGEKTLTVKS</sequence>
<dbReference type="Gene3D" id="3.40.50.150">
    <property type="entry name" value="Vaccinia Virus protein VP39"/>
    <property type="match status" value="1"/>
</dbReference>
<reference evidence="2 3" key="1">
    <citation type="journal article" date="2016" name="Nat. Commun.">
        <title>Thousands of microbial genomes shed light on interconnected biogeochemical processes in an aquifer system.</title>
        <authorList>
            <person name="Anantharaman K."/>
            <person name="Brown C.T."/>
            <person name="Hug L.A."/>
            <person name="Sharon I."/>
            <person name="Castelle C.J."/>
            <person name="Probst A.J."/>
            <person name="Thomas B.C."/>
            <person name="Singh A."/>
            <person name="Wilkins M.J."/>
            <person name="Karaoz U."/>
            <person name="Brodie E.L."/>
            <person name="Williams K.H."/>
            <person name="Hubbard S.S."/>
            <person name="Banfield J.F."/>
        </authorList>
    </citation>
    <scope>NUCLEOTIDE SEQUENCE [LARGE SCALE GENOMIC DNA]</scope>
</reference>
<evidence type="ECO:0000259" key="1">
    <source>
        <dbReference type="Pfam" id="PF08241"/>
    </source>
</evidence>
<dbReference type="InterPro" id="IPR029063">
    <property type="entry name" value="SAM-dependent_MTases_sf"/>
</dbReference>
<comment type="caution">
    <text evidence="2">The sequence shown here is derived from an EMBL/GenBank/DDBJ whole genome shotgun (WGS) entry which is preliminary data.</text>
</comment>
<proteinExistence type="predicted"/>
<dbReference type="Proteomes" id="UP000178851">
    <property type="component" value="Unassembled WGS sequence"/>
</dbReference>
<evidence type="ECO:0000313" key="2">
    <source>
        <dbReference type="EMBL" id="OGM25658.1"/>
    </source>
</evidence>
<feature type="domain" description="Methyltransferase type 11" evidence="1">
    <location>
        <begin position="47"/>
        <end position="138"/>
    </location>
</feature>
<dbReference type="EMBL" id="MGGI01000021">
    <property type="protein sequence ID" value="OGM25658.1"/>
    <property type="molecule type" value="Genomic_DNA"/>
</dbReference>
<dbReference type="Pfam" id="PF08241">
    <property type="entry name" value="Methyltransf_11"/>
    <property type="match status" value="1"/>
</dbReference>
<dbReference type="SUPFAM" id="SSF53335">
    <property type="entry name" value="S-adenosyl-L-methionine-dependent methyltransferases"/>
    <property type="match status" value="1"/>
</dbReference>
<protein>
    <recommendedName>
        <fullName evidence="1">Methyltransferase type 11 domain-containing protein</fullName>
    </recommendedName>
</protein>
<accession>A0A1F7YGC3</accession>
<dbReference type="InterPro" id="IPR013216">
    <property type="entry name" value="Methyltransf_11"/>
</dbReference>
<gene>
    <name evidence="2" type="ORF">A2627_04430</name>
</gene>
<organism evidence="2 3">
    <name type="scientific">Candidatus Woesebacteria bacterium RIFCSPHIGHO2_01_FULL_39_28</name>
    <dbReference type="NCBI Taxonomy" id="1802496"/>
    <lineage>
        <taxon>Bacteria</taxon>
        <taxon>Candidatus Woeseibacteriota</taxon>
    </lineage>
</organism>
<dbReference type="AlphaFoldDB" id="A0A1F7YGC3"/>
<name>A0A1F7YGC3_9BACT</name>
<dbReference type="GO" id="GO:0008757">
    <property type="term" value="F:S-adenosylmethionine-dependent methyltransferase activity"/>
    <property type="evidence" value="ECO:0007669"/>
    <property type="project" value="InterPro"/>
</dbReference>
<evidence type="ECO:0000313" key="3">
    <source>
        <dbReference type="Proteomes" id="UP000178851"/>
    </source>
</evidence>